<gene>
    <name evidence="2" type="ORF">AVDCRST_MAG89-2619</name>
</gene>
<feature type="compositionally biased region" description="Basic and acidic residues" evidence="1">
    <location>
        <begin position="187"/>
        <end position="201"/>
    </location>
</feature>
<dbReference type="EMBL" id="CADCTV010000550">
    <property type="protein sequence ID" value="CAA9341165.1"/>
    <property type="molecule type" value="Genomic_DNA"/>
</dbReference>
<feature type="compositionally biased region" description="Basic and acidic residues" evidence="1">
    <location>
        <begin position="228"/>
        <end position="255"/>
    </location>
</feature>
<feature type="compositionally biased region" description="Basic and acidic residues" evidence="1">
    <location>
        <begin position="30"/>
        <end position="49"/>
    </location>
</feature>
<evidence type="ECO:0000256" key="1">
    <source>
        <dbReference type="SAM" id="MobiDB-lite"/>
    </source>
</evidence>
<dbReference type="AlphaFoldDB" id="A0A6J4LTD7"/>
<feature type="compositionally biased region" description="Basic residues" evidence="1">
    <location>
        <begin position="9"/>
        <end position="29"/>
    </location>
</feature>
<name>A0A6J4LTD7_9BACT</name>
<protein>
    <submittedName>
        <fullName evidence="2">Uncharacterized protein</fullName>
    </submittedName>
</protein>
<feature type="compositionally biased region" description="Basic and acidic residues" evidence="1">
    <location>
        <begin position="91"/>
        <end position="112"/>
    </location>
</feature>
<feature type="non-terminal residue" evidence="2">
    <location>
        <position position="297"/>
    </location>
</feature>
<evidence type="ECO:0000313" key="2">
    <source>
        <dbReference type="EMBL" id="CAA9341165.1"/>
    </source>
</evidence>
<feature type="non-terminal residue" evidence="2">
    <location>
        <position position="1"/>
    </location>
</feature>
<feature type="compositionally biased region" description="Basic and acidic residues" evidence="1">
    <location>
        <begin position="276"/>
        <end position="297"/>
    </location>
</feature>
<accession>A0A6J4LTD7</accession>
<feature type="region of interest" description="Disordered" evidence="1">
    <location>
        <begin position="1"/>
        <end position="297"/>
    </location>
</feature>
<proteinExistence type="predicted"/>
<organism evidence="2">
    <name type="scientific">uncultured Gemmatimonadota bacterium</name>
    <dbReference type="NCBI Taxonomy" id="203437"/>
    <lineage>
        <taxon>Bacteria</taxon>
        <taxon>Pseudomonadati</taxon>
        <taxon>Gemmatimonadota</taxon>
        <taxon>environmental samples</taxon>
    </lineage>
</organism>
<sequence>ALLRPLQPQRRRRGPAVPCRRLRWRRARRNDRQAVGRGPDHVHHADGKGSRQLSGPRRQRADAAAGGGLPEGQPAAVRPDPRRGAGAAEAGDGHGAARAEGRGDERAAERGRGGQPDQRLQPADRGQLPARVAHAGLQPRRDGVGARADGRGLGLHHDQAHAGGHGAAGAGHAAERRVVPRPARLQRRADRRDDPQRRRDGAAGQGADADRRIGRAQLSGAAPGPAQRDGRDVDDRLLRRRHRADDAARQHDLGFRHHGAAAAERVAPGVHRRARQPRDPGDGAGEARGRVHRGGEL</sequence>
<reference evidence="2" key="1">
    <citation type="submission" date="2020-02" db="EMBL/GenBank/DDBJ databases">
        <authorList>
            <person name="Meier V. D."/>
        </authorList>
    </citation>
    <scope>NUCLEOTIDE SEQUENCE</scope>
    <source>
        <strain evidence="2">AVDCRST_MAG89</strain>
    </source>
</reference>
<feature type="compositionally biased region" description="Basic and acidic residues" evidence="1">
    <location>
        <begin position="139"/>
        <end position="160"/>
    </location>
</feature>
<feature type="compositionally biased region" description="Low complexity" evidence="1">
    <location>
        <begin position="74"/>
        <end position="90"/>
    </location>
</feature>